<dbReference type="InterPro" id="IPR051043">
    <property type="entry name" value="Sulfatase_Mod_Factor_Kinase"/>
</dbReference>
<dbReference type="InterPro" id="IPR034660">
    <property type="entry name" value="DinB/YfiT-like"/>
</dbReference>
<dbReference type="Pfam" id="PF03781">
    <property type="entry name" value="FGE-sulfatase"/>
    <property type="match status" value="2"/>
</dbReference>
<dbReference type="HOGENOM" id="CLU_012431_9_2_4"/>
<name>W0SG47_9PROT</name>
<reference evidence="2 3" key="1">
    <citation type="journal article" date="2014" name="Syst. Appl. Microbiol.">
        <title>Complete genomes of freshwater sulfur oxidizers Sulfuricella denitrificans skB26 and Sulfuritalea hydrogenivorans sk43H: genetic insights into the sulfur oxidation pathway of betaproteobacteria.</title>
        <authorList>
            <person name="Watanabe T."/>
            <person name="Kojima H."/>
            <person name="Fukui M."/>
        </authorList>
    </citation>
    <scope>NUCLEOTIDE SEQUENCE [LARGE SCALE GENOMIC DNA]</scope>
    <source>
        <strain evidence="2">DSM22779</strain>
    </source>
</reference>
<evidence type="ECO:0000313" key="3">
    <source>
        <dbReference type="Proteomes" id="UP000031637"/>
    </source>
</evidence>
<dbReference type="KEGG" id="shd:SUTH_02211"/>
<dbReference type="NCBIfam" id="NF041186">
    <property type="entry name" value="SenA"/>
    <property type="match status" value="1"/>
</dbReference>
<gene>
    <name evidence="2" type="ORF">SUTH_02211</name>
</gene>
<feature type="domain" description="Sulfatase-modifying factor enzyme-like" evidence="1">
    <location>
        <begin position="327"/>
        <end position="394"/>
    </location>
</feature>
<dbReference type="RefSeq" id="WP_197539574.1">
    <property type="nucleotide sequence ID" value="NZ_AP012547.1"/>
</dbReference>
<evidence type="ECO:0000259" key="1">
    <source>
        <dbReference type="Pfam" id="PF03781"/>
    </source>
</evidence>
<keyword evidence="3" id="KW-1185">Reference proteome</keyword>
<dbReference type="InterPro" id="IPR016187">
    <property type="entry name" value="CTDL_fold"/>
</dbReference>
<dbReference type="Proteomes" id="UP000031637">
    <property type="component" value="Chromosome"/>
</dbReference>
<protein>
    <recommendedName>
        <fullName evidence="1">Sulfatase-modifying factor enzyme-like domain-containing protein</fullName>
    </recommendedName>
</protein>
<dbReference type="SUPFAM" id="SSF56436">
    <property type="entry name" value="C-type lectin-like"/>
    <property type="match status" value="1"/>
</dbReference>
<sequence length="398" mass="46177">MELNEMRSAGKQPLADAMRDARDYTVRLLDDWAAWPDSACVEGLQSPDPLHPPCLAIINPPLWELGHVAWFMEYWCQRYQGSATPPRPSRLKDADRWYDSRHVPHDSRWWLDLPGWDATRRYLAETLDGALEALRSLPDTDAGLYFHRLALFHEDMHYEAFRYTQQTLSWPAADGLSALPPATDIELAGGEFMMGSSPDGFVFDNEKWAHPRRVEAFAIGAAPVRNSDYLAFVEAGGYRQPQWWSASGQAWLAASGQTMPRYWRRKDGRWRQRRFAQWIDLAPEQPAIHLTAHEAEAWCRWAGRRLPSEAEWEYAATHAARFDWGTQVWEWTASQFEPYPGFSPDPYAEYAEPFFHTHRSVRGGSFATRSRMRHPRYRNYYEPQRDDIFVGFRSCRAG</sequence>
<accession>W0SG47</accession>
<dbReference type="EMBL" id="AP012547">
    <property type="protein sequence ID" value="BAO30001.1"/>
    <property type="molecule type" value="Genomic_DNA"/>
</dbReference>
<evidence type="ECO:0000313" key="2">
    <source>
        <dbReference type="EMBL" id="BAO30001.1"/>
    </source>
</evidence>
<dbReference type="InterPro" id="IPR005532">
    <property type="entry name" value="SUMF_dom"/>
</dbReference>
<feature type="domain" description="Sulfatase-modifying factor enzyme-like" evidence="1">
    <location>
        <begin position="184"/>
        <end position="326"/>
    </location>
</feature>
<dbReference type="SUPFAM" id="SSF109854">
    <property type="entry name" value="DinB/YfiT-like putative metalloenzymes"/>
    <property type="match status" value="1"/>
</dbReference>
<dbReference type="PANTHER" id="PTHR23150">
    <property type="entry name" value="SULFATASE MODIFYING FACTOR 1, 2"/>
    <property type="match status" value="1"/>
</dbReference>
<dbReference type="AlphaFoldDB" id="W0SG47"/>
<dbReference type="InterPro" id="IPR042095">
    <property type="entry name" value="SUMF_sf"/>
</dbReference>
<organism evidence="2 3">
    <name type="scientific">Sulfuritalea hydrogenivorans sk43H</name>
    <dbReference type="NCBI Taxonomy" id="1223802"/>
    <lineage>
        <taxon>Bacteria</taxon>
        <taxon>Pseudomonadati</taxon>
        <taxon>Pseudomonadota</taxon>
        <taxon>Betaproteobacteria</taxon>
        <taxon>Nitrosomonadales</taxon>
        <taxon>Sterolibacteriaceae</taxon>
        <taxon>Sulfuritalea</taxon>
    </lineage>
</organism>
<dbReference type="InterPro" id="IPR030809">
    <property type="entry name" value="EgtB_signatur"/>
</dbReference>
<dbReference type="Gene3D" id="3.90.1580.10">
    <property type="entry name" value="paralog of FGE (formylglycine-generating enzyme)"/>
    <property type="match status" value="2"/>
</dbReference>
<proteinExistence type="predicted"/>
<dbReference type="NCBIfam" id="TIGR04373">
    <property type="entry name" value="egtB_X_signatur"/>
    <property type="match status" value="1"/>
</dbReference>
<dbReference type="STRING" id="1223802.SUTH_02211"/>